<dbReference type="EMBL" id="QKZK01000001">
    <property type="protein sequence ID" value="PZX20582.1"/>
    <property type="molecule type" value="Genomic_DNA"/>
</dbReference>
<evidence type="ECO:0000256" key="3">
    <source>
        <dbReference type="PIRNR" id="PIRNR029218"/>
    </source>
</evidence>
<dbReference type="Gene3D" id="3.30.2310.20">
    <property type="entry name" value="RelE-like"/>
    <property type="match status" value="1"/>
</dbReference>
<evidence type="ECO:0000256" key="2">
    <source>
        <dbReference type="ARBA" id="ARBA00022649"/>
    </source>
</evidence>
<dbReference type="PANTHER" id="PTHR33755">
    <property type="entry name" value="TOXIN PARE1-RELATED"/>
    <property type="match status" value="1"/>
</dbReference>
<dbReference type="InterPro" id="IPR051803">
    <property type="entry name" value="TA_system_RelE-like_toxin"/>
</dbReference>
<evidence type="ECO:0000256" key="1">
    <source>
        <dbReference type="ARBA" id="ARBA00006226"/>
    </source>
</evidence>
<dbReference type="PANTHER" id="PTHR33755:SF9">
    <property type="entry name" value="TOXIN PARE1"/>
    <property type="match status" value="1"/>
</dbReference>
<dbReference type="InterPro" id="IPR028344">
    <property type="entry name" value="ParE1/4"/>
</dbReference>
<sequence length="99" mass="12095">MKYRVSKKAISDLEKIWFYTLNKWSKEQADRYHRLIIQEIEFIADNFNLSRNVDYIRAGYRMSKVKSHLIFLRKVGDFIEIIRILHENMDIKNRLSEDK</sequence>
<evidence type="ECO:0000313" key="4">
    <source>
        <dbReference type="EMBL" id="PZX20582.1"/>
    </source>
</evidence>
<name>A0A2W7PB69_9BACT</name>
<comment type="similarity">
    <text evidence="1 3">Belongs to the RelE toxin family.</text>
</comment>
<protein>
    <recommendedName>
        <fullName evidence="3">Toxin</fullName>
    </recommendedName>
</protein>
<organism evidence="4 5">
    <name type="scientific">Breznakibacter xylanolyticus</name>
    <dbReference type="NCBI Taxonomy" id="990"/>
    <lineage>
        <taxon>Bacteria</taxon>
        <taxon>Pseudomonadati</taxon>
        <taxon>Bacteroidota</taxon>
        <taxon>Bacteroidia</taxon>
        <taxon>Marinilabiliales</taxon>
        <taxon>Marinilabiliaceae</taxon>
        <taxon>Breznakibacter</taxon>
    </lineage>
</organism>
<keyword evidence="5" id="KW-1185">Reference proteome</keyword>
<dbReference type="AlphaFoldDB" id="A0A2W7PB69"/>
<comment type="caution">
    <text evidence="4">The sequence shown here is derived from an EMBL/GenBank/DDBJ whole genome shotgun (WGS) entry which is preliminary data.</text>
</comment>
<dbReference type="PIRSF" id="PIRSF029218">
    <property type="entry name" value="ParE"/>
    <property type="match status" value="1"/>
</dbReference>
<dbReference type="Proteomes" id="UP000249239">
    <property type="component" value="Unassembled WGS sequence"/>
</dbReference>
<dbReference type="InterPro" id="IPR035093">
    <property type="entry name" value="RelE/ParE_toxin_dom_sf"/>
</dbReference>
<reference evidence="4 5" key="1">
    <citation type="submission" date="2018-06" db="EMBL/GenBank/DDBJ databases">
        <title>Genomic Encyclopedia of Archaeal and Bacterial Type Strains, Phase II (KMG-II): from individual species to whole genera.</title>
        <authorList>
            <person name="Goeker M."/>
        </authorList>
    </citation>
    <scope>NUCLEOTIDE SEQUENCE [LARGE SCALE GENOMIC DNA]</scope>
    <source>
        <strain evidence="4 5">DSM 6779</strain>
    </source>
</reference>
<accession>A0A2W7PB69</accession>
<proteinExistence type="inferred from homology"/>
<gene>
    <name evidence="4" type="ORF">LX69_00001</name>
</gene>
<evidence type="ECO:0000313" key="5">
    <source>
        <dbReference type="Proteomes" id="UP000249239"/>
    </source>
</evidence>
<dbReference type="RefSeq" id="WP_111443763.1">
    <property type="nucleotide sequence ID" value="NZ_QKZK01000001.1"/>
</dbReference>
<dbReference type="OrthoDB" id="7173315at2"/>
<dbReference type="Pfam" id="PF05016">
    <property type="entry name" value="ParE_toxin"/>
    <property type="match status" value="1"/>
</dbReference>
<keyword evidence="2" id="KW-1277">Toxin-antitoxin system</keyword>
<dbReference type="InterPro" id="IPR007712">
    <property type="entry name" value="RelE/ParE_toxin"/>
</dbReference>